<evidence type="ECO:0000313" key="2">
    <source>
        <dbReference type="EMBL" id="MDT0322858.1"/>
    </source>
</evidence>
<dbReference type="RefSeq" id="WP_311603725.1">
    <property type="nucleotide sequence ID" value="NZ_JAVREM010000076.1"/>
</dbReference>
<dbReference type="SUPFAM" id="SSF52980">
    <property type="entry name" value="Restriction endonuclease-like"/>
    <property type="match status" value="1"/>
</dbReference>
<dbReference type="PANTHER" id="PTHR35400">
    <property type="entry name" value="SLR1083 PROTEIN"/>
    <property type="match status" value="1"/>
</dbReference>
<comment type="caution">
    <text evidence="2">The sequence shown here is derived from an EMBL/GenBank/DDBJ whole genome shotgun (WGS) entry which is preliminary data.</text>
</comment>
<feature type="domain" description="Putative restriction endonuclease" evidence="1">
    <location>
        <begin position="23"/>
        <end position="180"/>
    </location>
</feature>
<keyword evidence="2" id="KW-0540">Nuclease</keyword>
<accession>A0ABU2M0R3</accession>
<dbReference type="Proteomes" id="UP001183420">
    <property type="component" value="Unassembled WGS sequence"/>
</dbReference>
<gene>
    <name evidence="2" type="ORF">RNC47_31545</name>
</gene>
<keyword evidence="3" id="KW-1185">Reference proteome</keyword>
<keyword evidence="2" id="KW-0255">Endonuclease</keyword>
<organism evidence="2 3">
    <name type="scientific">Streptomyces millisiae</name>
    <dbReference type="NCBI Taxonomy" id="3075542"/>
    <lineage>
        <taxon>Bacteria</taxon>
        <taxon>Bacillati</taxon>
        <taxon>Actinomycetota</taxon>
        <taxon>Actinomycetes</taxon>
        <taxon>Kitasatosporales</taxon>
        <taxon>Streptomycetaceae</taxon>
        <taxon>Streptomyces</taxon>
    </lineage>
</organism>
<keyword evidence="2" id="KW-0378">Hydrolase</keyword>
<dbReference type="Pfam" id="PF05685">
    <property type="entry name" value="Uma2"/>
    <property type="match status" value="1"/>
</dbReference>
<protein>
    <submittedName>
        <fullName evidence="2">Uma2 family endonuclease</fullName>
    </submittedName>
</protein>
<proteinExistence type="predicted"/>
<name>A0ABU2M0R3_9ACTN</name>
<evidence type="ECO:0000313" key="3">
    <source>
        <dbReference type="Proteomes" id="UP001183420"/>
    </source>
</evidence>
<dbReference type="PANTHER" id="PTHR35400:SF3">
    <property type="entry name" value="SLL1072 PROTEIN"/>
    <property type="match status" value="1"/>
</dbReference>
<dbReference type="EMBL" id="JAVREM010000076">
    <property type="protein sequence ID" value="MDT0322858.1"/>
    <property type="molecule type" value="Genomic_DNA"/>
</dbReference>
<sequence>MTVVMTDRIQMADTDDMSSDELFELLERAIPEGLKAEIVGGGIFVSPQRNTHWFITMKLITALIKRFGEDVLATSDVRVDFPGDRNAFCPDVVKFSADAAEDERGRFRYKDVEFVAEVISRGTAQNDYGKKREAYAAAGVPVYLIVDPYTRKCLVLTEPEGDRYREEVTVKFGDPVDLSGTIVDMVIPTDKFPHD</sequence>
<dbReference type="GO" id="GO:0004519">
    <property type="term" value="F:endonuclease activity"/>
    <property type="evidence" value="ECO:0007669"/>
    <property type="project" value="UniProtKB-KW"/>
</dbReference>
<dbReference type="InterPro" id="IPR008538">
    <property type="entry name" value="Uma2"/>
</dbReference>
<dbReference type="Gene3D" id="3.90.1570.10">
    <property type="entry name" value="tt1808, chain A"/>
    <property type="match status" value="1"/>
</dbReference>
<dbReference type="InterPro" id="IPR012296">
    <property type="entry name" value="Nuclease_put_TT1808"/>
</dbReference>
<evidence type="ECO:0000259" key="1">
    <source>
        <dbReference type="Pfam" id="PF05685"/>
    </source>
</evidence>
<dbReference type="CDD" id="cd06260">
    <property type="entry name" value="DUF820-like"/>
    <property type="match status" value="1"/>
</dbReference>
<reference evidence="3" key="1">
    <citation type="submission" date="2023-07" db="EMBL/GenBank/DDBJ databases">
        <title>30 novel species of actinomycetes from the DSMZ collection.</title>
        <authorList>
            <person name="Nouioui I."/>
        </authorList>
    </citation>
    <scope>NUCLEOTIDE SEQUENCE [LARGE SCALE GENOMIC DNA]</scope>
    <source>
        <strain evidence="3">DSM 44918</strain>
    </source>
</reference>
<dbReference type="InterPro" id="IPR011335">
    <property type="entry name" value="Restrct_endonuc-II-like"/>
</dbReference>